<organism evidence="2 3">
    <name type="scientific">Pseudogemmobacter faecipullorum</name>
    <dbReference type="NCBI Taxonomy" id="2755041"/>
    <lineage>
        <taxon>Bacteria</taxon>
        <taxon>Pseudomonadati</taxon>
        <taxon>Pseudomonadota</taxon>
        <taxon>Alphaproteobacteria</taxon>
        <taxon>Rhodobacterales</taxon>
        <taxon>Paracoccaceae</taxon>
        <taxon>Pseudogemmobacter</taxon>
    </lineage>
</organism>
<evidence type="ECO:0000256" key="1">
    <source>
        <dbReference type="SAM" id="Phobius"/>
    </source>
</evidence>
<dbReference type="EMBL" id="JACDXX010000008">
    <property type="protein sequence ID" value="MCB5410296.1"/>
    <property type="molecule type" value="Genomic_DNA"/>
</dbReference>
<accession>A0ABS8CLL8</accession>
<comment type="caution">
    <text evidence="2">The sequence shown here is derived from an EMBL/GenBank/DDBJ whole genome shotgun (WGS) entry which is preliminary data.</text>
</comment>
<dbReference type="RefSeq" id="WP_226935203.1">
    <property type="nucleotide sequence ID" value="NZ_JACDXX010000008.1"/>
</dbReference>
<feature type="transmembrane region" description="Helical" evidence="1">
    <location>
        <begin position="75"/>
        <end position="95"/>
    </location>
</feature>
<evidence type="ECO:0000313" key="3">
    <source>
        <dbReference type="Proteomes" id="UP001198571"/>
    </source>
</evidence>
<dbReference type="Proteomes" id="UP001198571">
    <property type="component" value="Unassembled WGS sequence"/>
</dbReference>
<proteinExistence type="predicted"/>
<keyword evidence="1" id="KW-0472">Membrane</keyword>
<sequence length="151" mass="16560">MAGIFFSGGKSEPADKAEGSICMVWVCENWDGFDFPNSADTKDRNPITAKPPPSAQWLWETASTIRIEAAPWQGFAPIFVASVVLSWIVIGPVLMSHKAEDKALRWAQKPPLEDFMWIAPKFSLENPGLSHGLGARVMKTKGIFSAMVAPK</sequence>
<keyword evidence="1" id="KW-1133">Transmembrane helix</keyword>
<keyword evidence="3" id="KW-1185">Reference proteome</keyword>
<evidence type="ECO:0000313" key="2">
    <source>
        <dbReference type="EMBL" id="MCB5410296.1"/>
    </source>
</evidence>
<reference evidence="2 3" key="1">
    <citation type="submission" date="2020-07" db="EMBL/GenBank/DDBJ databases">
        <title>Pseudogemmobacter sp. nov., isolated from poultry manure in Taiwan.</title>
        <authorList>
            <person name="Lin S.-Y."/>
            <person name="Tang Y.-S."/>
            <person name="Young C.-C."/>
        </authorList>
    </citation>
    <scope>NUCLEOTIDE SEQUENCE [LARGE SCALE GENOMIC DNA]</scope>
    <source>
        <strain evidence="2 3">CC-YST710</strain>
    </source>
</reference>
<protein>
    <submittedName>
        <fullName evidence="2">Uncharacterized protein</fullName>
    </submittedName>
</protein>
<gene>
    <name evidence="2" type="ORF">H0485_09830</name>
</gene>
<name>A0ABS8CLL8_9RHOB</name>
<keyword evidence="1" id="KW-0812">Transmembrane</keyword>